<gene>
    <name evidence="1" type="ORF">F8C82_08335</name>
</gene>
<dbReference type="EMBL" id="WBVQ01000002">
    <property type="protein sequence ID" value="KAB2815699.1"/>
    <property type="molecule type" value="Genomic_DNA"/>
</dbReference>
<organism evidence="1 2">
    <name type="scientific">Phaeocystidibacter marisrubri</name>
    <dbReference type="NCBI Taxonomy" id="1577780"/>
    <lineage>
        <taxon>Bacteria</taxon>
        <taxon>Pseudomonadati</taxon>
        <taxon>Bacteroidota</taxon>
        <taxon>Flavobacteriia</taxon>
        <taxon>Flavobacteriales</taxon>
        <taxon>Phaeocystidibacteraceae</taxon>
        <taxon>Phaeocystidibacter</taxon>
    </lineage>
</organism>
<protein>
    <recommendedName>
        <fullName evidence="3">CBM20 domain-containing protein</fullName>
    </recommendedName>
</protein>
<accession>A0A6L3ZFL3</accession>
<comment type="caution">
    <text evidence="1">The sequence shown here is derived from an EMBL/GenBank/DDBJ whole genome shotgun (WGS) entry which is preliminary data.</text>
</comment>
<reference evidence="1 2" key="1">
    <citation type="submission" date="2019-10" db="EMBL/GenBank/DDBJ databases">
        <title>Genome sequence of Phaeocystidibacter marisrubri JCM30614 (type strain).</title>
        <authorList>
            <person name="Bowman J.P."/>
        </authorList>
    </citation>
    <scope>NUCLEOTIDE SEQUENCE [LARGE SCALE GENOMIC DNA]</scope>
    <source>
        <strain evidence="1 2">JCM 30614</strain>
    </source>
</reference>
<dbReference type="InterPro" id="IPR013783">
    <property type="entry name" value="Ig-like_fold"/>
</dbReference>
<evidence type="ECO:0000313" key="2">
    <source>
        <dbReference type="Proteomes" id="UP000484164"/>
    </source>
</evidence>
<dbReference type="Proteomes" id="UP000484164">
    <property type="component" value="Unassembled WGS sequence"/>
</dbReference>
<evidence type="ECO:0000313" key="1">
    <source>
        <dbReference type="EMBL" id="KAB2815699.1"/>
    </source>
</evidence>
<dbReference type="AlphaFoldDB" id="A0A6L3ZFL3"/>
<proteinExistence type="predicted"/>
<name>A0A6L3ZFL3_9FLAO</name>
<dbReference type="Gene3D" id="2.60.40.10">
    <property type="entry name" value="Immunoglobulins"/>
    <property type="match status" value="1"/>
</dbReference>
<dbReference type="RefSeq" id="WP_151693129.1">
    <property type="nucleotide sequence ID" value="NZ_BMGX01000001.1"/>
</dbReference>
<keyword evidence="2" id="KW-1185">Reference proteome</keyword>
<dbReference type="OrthoDB" id="9779074at2"/>
<sequence>MNAPIYVAGNFNGWNPGDPSFQVKRTPTGGGTVEIPRGIGHIEFKFTRGDWNSVEVDSCGKDIDNRFLADLDISQLNIRIQQWQDRAKVICDGIELYIRVPEETAFPNEIYLSGEFNNWELADDQYRAVHLGGQNYKITLPSRLAGSAYKINRGTWNTVEVSAKGEDIEERHLNKSGTQRILIQNWKDLCMQTHPYRYLCLVELPANTPEDAEFYMASSINGWNPADGVYRFERMENGTPILRIPIQSENIEFKITRGDDWKTVEVNRDGYEISNRILPFGIKDTIPIRVEGWNDL</sequence>
<evidence type="ECO:0008006" key="3">
    <source>
        <dbReference type="Google" id="ProtNLM"/>
    </source>
</evidence>